<reference evidence="2 3" key="1">
    <citation type="submission" date="2017-12" db="EMBL/GenBank/DDBJ databases">
        <title>Integrating genomic resources of turbot (Scophthalmus maximus) in depth evaluation of genetic and physical mapping variation across individuals.</title>
        <authorList>
            <person name="Martinez P."/>
        </authorList>
    </citation>
    <scope>NUCLEOTIDE SEQUENCE [LARGE SCALE GENOMIC DNA]</scope>
</reference>
<dbReference type="EMBL" id="CP026244">
    <property type="protein sequence ID" value="AWO97278.1"/>
    <property type="molecule type" value="Genomic_DNA"/>
</dbReference>
<protein>
    <submittedName>
        <fullName evidence="2">Uncharacterized protein</fullName>
    </submittedName>
</protein>
<feature type="compositionally biased region" description="Polar residues" evidence="1">
    <location>
        <begin position="82"/>
        <end position="94"/>
    </location>
</feature>
<sequence length="94" mass="10408">METSSGFNEFPWCWWVSACRGVPDQSTTPAMLNVKSHQRQIDRIVHSDEARKHGQACVSVGAVDVTTKSNEALNPLDGVLQGETSRPVNSLRQR</sequence>
<gene>
    <name evidence="2" type="ORF">SMAX5B_004498</name>
</gene>
<dbReference type="Proteomes" id="UP000246464">
    <property type="component" value="Chromosome 2"/>
</dbReference>
<accession>A0A2U9B0C9</accession>
<organism evidence="2 3">
    <name type="scientific">Scophthalmus maximus</name>
    <name type="common">Turbot</name>
    <name type="synonym">Psetta maxima</name>
    <dbReference type="NCBI Taxonomy" id="52904"/>
    <lineage>
        <taxon>Eukaryota</taxon>
        <taxon>Metazoa</taxon>
        <taxon>Chordata</taxon>
        <taxon>Craniata</taxon>
        <taxon>Vertebrata</taxon>
        <taxon>Euteleostomi</taxon>
        <taxon>Actinopterygii</taxon>
        <taxon>Neopterygii</taxon>
        <taxon>Teleostei</taxon>
        <taxon>Neoteleostei</taxon>
        <taxon>Acanthomorphata</taxon>
        <taxon>Carangaria</taxon>
        <taxon>Pleuronectiformes</taxon>
        <taxon>Pleuronectoidei</taxon>
        <taxon>Scophthalmidae</taxon>
        <taxon>Scophthalmus</taxon>
    </lineage>
</organism>
<evidence type="ECO:0000313" key="3">
    <source>
        <dbReference type="Proteomes" id="UP000246464"/>
    </source>
</evidence>
<dbReference type="AlphaFoldDB" id="A0A2U9B0C9"/>
<evidence type="ECO:0000313" key="2">
    <source>
        <dbReference type="EMBL" id="AWO97278.1"/>
    </source>
</evidence>
<keyword evidence="3" id="KW-1185">Reference proteome</keyword>
<proteinExistence type="predicted"/>
<name>A0A2U9B0C9_SCOMX</name>
<evidence type="ECO:0000256" key="1">
    <source>
        <dbReference type="SAM" id="MobiDB-lite"/>
    </source>
</evidence>
<feature type="region of interest" description="Disordered" evidence="1">
    <location>
        <begin position="72"/>
        <end position="94"/>
    </location>
</feature>